<proteinExistence type="predicted"/>
<feature type="compositionally biased region" description="Acidic residues" evidence="1">
    <location>
        <begin position="59"/>
        <end position="75"/>
    </location>
</feature>
<keyword evidence="3" id="KW-1185">Reference proteome</keyword>
<evidence type="ECO:0000313" key="3">
    <source>
        <dbReference type="Proteomes" id="UP001178508"/>
    </source>
</evidence>
<dbReference type="EMBL" id="OY660870">
    <property type="protein sequence ID" value="CAJ1060242.1"/>
    <property type="molecule type" value="Genomic_DNA"/>
</dbReference>
<accession>A0AAV1FIQ1</accession>
<dbReference type="AlphaFoldDB" id="A0AAV1FIQ1"/>
<sequence length="258" mass="29821">MALCASIPANAMRAEPPSLPVPGLRVRLQDNIQRLLLGGFEVTRRGQSFIPLKLQKEEEKEEKEEEEEKAVEEEEKEKQSGWKDGRREGWKQFKEVVRSGYKVFHSTFFVLHVYKKSFSTQRDVLTKLAATNSIGKILRNREKKASWHQCRGESLRRKQKRRGLTAPLFSKWGNLQLDSRLLMGPVSSSTREIEKETPLDPAVKMHTCSLLRLLWTRTGKLEPSLRVSSFVHEIVAEPERTISVKFYIFHFSSTTPKK</sequence>
<organism evidence="2 3">
    <name type="scientific">Xyrichtys novacula</name>
    <name type="common">Pearly razorfish</name>
    <name type="synonym">Hemipteronotus novacula</name>
    <dbReference type="NCBI Taxonomy" id="13765"/>
    <lineage>
        <taxon>Eukaryota</taxon>
        <taxon>Metazoa</taxon>
        <taxon>Chordata</taxon>
        <taxon>Craniata</taxon>
        <taxon>Vertebrata</taxon>
        <taxon>Euteleostomi</taxon>
        <taxon>Actinopterygii</taxon>
        <taxon>Neopterygii</taxon>
        <taxon>Teleostei</taxon>
        <taxon>Neoteleostei</taxon>
        <taxon>Acanthomorphata</taxon>
        <taxon>Eupercaria</taxon>
        <taxon>Labriformes</taxon>
        <taxon>Labridae</taxon>
        <taxon>Xyrichtys</taxon>
    </lineage>
</organism>
<gene>
    <name evidence="2" type="ORF">XNOV1_A007978</name>
</gene>
<evidence type="ECO:0000313" key="2">
    <source>
        <dbReference type="EMBL" id="CAJ1060242.1"/>
    </source>
</evidence>
<reference evidence="2" key="1">
    <citation type="submission" date="2023-08" db="EMBL/GenBank/DDBJ databases">
        <authorList>
            <person name="Alioto T."/>
            <person name="Alioto T."/>
            <person name="Gomez Garrido J."/>
        </authorList>
    </citation>
    <scope>NUCLEOTIDE SEQUENCE</scope>
</reference>
<dbReference type="Proteomes" id="UP001178508">
    <property type="component" value="Chromosome 7"/>
</dbReference>
<feature type="region of interest" description="Disordered" evidence="1">
    <location>
        <begin position="57"/>
        <end position="84"/>
    </location>
</feature>
<protein>
    <submittedName>
        <fullName evidence="2">Uncharacterized protein</fullName>
    </submittedName>
</protein>
<name>A0AAV1FIQ1_XYRNO</name>
<evidence type="ECO:0000256" key="1">
    <source>
        <dbReference type="SAM" id="MobiDB-lite"/>
    </source>
</evidence>